<dbReference type="GeneID" id="28998052"/>
<organism evidence="1 2">
    <name type="scientific">Phycomyces blakesleeanus (strain ATCC 8743b / DSM 1359 / FGSC 10004 / NBRC 33097 / NRRL 1555)</name>
    <dbReference type="NCBI Taxonomy" id="763407"/>
    <lineage>
        <taxon>Eukaryota</taxon>
        <taxon>Fungi</taxon>
        <taxon>Fungi incertae sedis</taxon>
        <taxon>Mucoromycota</taxon>
        <taxon>Mucoromycotina</taxon>
        <taxon>Mucoromycetes</taxon>
        <taxon>Mucorales</taxon>
        <taxon>Phycomycetaceae</taxon>
        <taxon>Phycomyces</taxon>
    </lineage>
</organism>
<dbReference type="PANTHER" id="PTHR46579">
    <property type="entry name" value="F5/8 TYPE C DOMAIN-CONTAINING PROTEIN-RELATED"/>
    <property type="match status" value="1"/>
</dbReference>
<gene>
    <name evidence="1" type="ORF">PHYBLDRAFT_173946</name>
</gene>
<dbReference type="AlphaFoldDB" id="A0A162NBH4"/>
<dbReference type="VEuPathDB" id="FungiDB:PHYBLDRAFT_173946"/>
<sequence>MAPIRKPTVRKECRCSICKSKTLGFDRVSVKTFKRHQEKDNHDITHVQTPHEDTCNTISSAVSEPVNQEEDSFEFEQEDVEMNSELRNLNDTNDILDIRTRNQPFSETDCVFGPEDNVQYTSDTYEEEYEDESDVEMDNDEGAVILIAIINKILQFLFDPFRLPVSVAGLKRLAGFEALTSGVKKYVACSECHAIYDNEAAPLCCTSPNFDKTSLCGNSLFKSGPGSKAPKKTYYFDIVRCTIIDPMHNLFLGTAKRMLERWVVDGLIDDKKLVAMQKAVEKVVLPPNYTSLGTKIAKGFPYMKADEWKSWCLVYSPVVLRDLLLLPEFKNWIEFVNACRYFTKPSVSEEDIEKGHKCLEEFCKGCETLYDLDLLSPNMHLHLHLCQTMIDFGPVYGYWLFSFERYNSVLKNIKTNRRNGFELTFMRQYIEESWKGDFVHQLLKPMHALACFEIFDKFTTNNNNTNTNTNTYLSHSFSISEYLEASQNLSMIICGNEPLPLSALPLKTRPLSFMPKHEYDCLVGYYQAAYKNPQISGCKDVIDDSPFINDWIEMVKSIDLLGQSYKGCIGTNGRGSYIQAYFTERTGSEHAYVGEIQYLFVHNFRPTVSSLTYRNPHSSQHVCAFVKWFKSTSDKTRELEGVELLQDEFYKQDFQSILPVHRILLTVAIVDYKTTKNVNKKLAIPLPKKIYY</sequence>
<dbReference type="OrthoDB" id="3263820at2759"/>
<accession>A0A162NBH4</accession>
<name>A0A162NBH4_PHYB8</name>
<dbReference type="PANTHER" id="PTHR46579:SF2">
    <property type="entry name" value="C2H2-TYPE DOMAIN-CONTAINING PROTEIN"/>
    <property type="match status" value="1"/>
</dbReference>
<evidence type="ECO:0000313" key="2">
    <source>
        <dbReference type="Proteomes" id="UP000077315"/>
    </source>
</evidence>
<dbReference type="STRING" id="763407.A0A162NBH4"/>
<proteinExistence type="predicted"/>
<reference evidence="2" key="1">
    <citation type="submission" date="2015-06" db="EMBL/GenBank/DDBJ databases">
        <title>Expansion of signal transduction pathways in fungi by whole-genome duplication.</title>
        <authorList>
            <consortium name="DOE Joint Genome Institute"/>
            <person name="Corrochano L.M."/>
            <person name="Kuo A."/>
            <person name="Marcet-Houben M."/>
            <person name="Polaino S."/>
            <person name="Salamov A."/>
            <person name="Villalobos J.M."/>
            <person name="Alvarez M.I."/>
            <person name="Avalos J."/>
            <person name="Benito E.P."/>
            <person name="Benoit I."/>
            <person name="Burger G."/>
            <person name="Camino L.P."/>
            <person name="Canovas D."/>
            <person name="Cerda-Olmedo E."/>
            <person name="Cheng J.-F."/>
            <person name="Dominguez A."/>
            <person name="Elias M."/>
            <person name="Eslava A.P."/>
            <person name="Glaser F."/>
            <person name="Grimwood J."/>
            <person name="Gutierrez G."/>
            <person name="Heitman J."/>
            <person name="Henrissat B."/>
            <person name="Iturriaga E.A."/>
            <person name="Lang B.F."/>
            <person name="Lavin J.L."/>
            <person name="Lee S."/>
            <person name="Li W."/>
            <person name="Lindquist E."/>
            <person name="Lopez-Garcia S."/>
            <person name="Luque E.M."/>
            <person name="Marcos A.T."/>
            <person name="Martin J."/>
            <person name="McCluskey K."/>
            <person name="Medina H.R."/>
            <person name="Miralles-Duran A."/>
            <person name="Miyazaki A."/>
            <person name="Munoz-Torres E."/>
            <person name="Oguiza J.A."/>
            <person name="Ohm R."/>
            <person name="Olmedo M."/>
            <person name="Orejas M."/>
            <person name="Ortiz-Castellanos L."/>
            <person name="Pisabarro A.G."/>
            <person name="Rodriguez-Romero J."/>
            <person name="Ruiz-Herrera J."/>
            <person name="Ruiz-Vazquez R."/>
            <person name="Sanz C."/>
            <person name="Schackwitz W."/>
            <person name="Schmutz J."/>
            <person name="Shahriari M."/>
            <person name="Shelest E."/>
            <person name="Silva-Franco F."/>
            <person name="Soanes D."/>
            <person name="Syed K."/>
            <person name="Tagua V.G."/>
            <person name="Talbot N.J."/>
            <person name="Thon M."/>
            <person name="De vries R.P."/>
            <person name="Wiebenga A."/>
            <person name="Yadav J.S."/>
            <person name="Braun E.L."/>
            <person name="Baker S."/>
            <person name="Garre V."/>
            <person name="Horwitz B."/>
            <person name="Torres-Martinez S."/>
            <person name="Idnurm A."/>
            <person name="Herrera-Estrella A."/>
            <person name="Gabaldon T."/>
            <person name="Grigoriev I.V."/>
        </authorList>
    </citation>
    <scope>NUCLEOTIDE SEQUENCE [LARGE SCALE GENOMIC DNA]</scope>
    <source>
        <strain evidence="2">NRRL 1555(-)</strain>
    </source>
</reference>
<dbReference type="InParanoid" id="A0A162NBH4"/>
<evidence type="ECO:0000313" key="1">
    <source>
        <dbReference type="EMBL" id="OAD67614.1"/>
    </source>
</evidence>
<protein>
    <recommendedName>
        <fullName evidence="3">Transposase domain-containing protein</fullName>
    </recommendedName>
</protein>
<dbReference type="RefSeq" id="XP_018285654.1">
    <property type="nucleotide sequence ID" value="XM_018437146.1"/>
</dbReference>
<evidence type="ECO:0008006" key="3">
    <source>
        <dbReference type="Google" id="ProtNLM"/>
    </source>
</evidence>
<dbReference type="EMBL" id="KV440998">
    <property type="protein sequence ID" value="OAD67614.1"/>
    <property type="molecule type" value="Genomic_DNA"/>
</dbReference>
<keyword evidence="2" id="KW-1185">Reference proteome</keyword>
<dbReference type="Proteomes" id="UP000077315">
    <property type="component" value="Unassembled WGS sequence"/>
</dbReference>